<dbReference type="EMBL" id="CP002006">
    <property type="protein sequence ID" value="ADE83608.1"/>
    <property type="molecule type" value="Genomic_DNA"/>
</dbReference>
<gene>
    <name evidence="1" type="ordered locus">PRU_0145</name>
</gene>
<name>D5EVK8_XYLR2</name>
<evidence type="ECO:0000313" key="1">
    <source>
        <dbReference type="EMBL" id="ADE83608.1"/>
    </source>
</evidence>
<evidence type="ECO:0000313" key="2">
    <source>
        <dbReference type="Proteomes" id="UP000000927"/>
    </source>
</evidence>
<dbReference type="KEGG" id="pru:PRU_0145"/>
<dbReference type="Proteomes" id="UP000000927">
    <property type="component" value="Chromosome"/>
</dbReference>
<dbReference type="HOGENOM" id="CLU_939608_0_0_10"/>
<dbReference type="STRING" id="264731.PRU_0145"/>
<reference evidence="1 2" key="1">
    <citation type="journal article" date="2010" name="Microb. Ecol.">
        <title>Comparative genome analysis of Prevotella ruminicola and Prevotella bryantii: insights into their environmental niche.</title>
        <authorList>
            <consortium name="North American Consortium for Rumen Bacteria"/>
            <person name="Purushe J."/>
            <person name="Fouts D.E."/>
            <person name="Morrison M."/>
            <person name="White B.A."/>
            <person name="Mackie R.I."/>
            <person name="Coutinho P.M."/>
            <person name="Henrissat B."/>
            <person name="Nelson K.E."/>
        </authorList>
    </citation>
    <scope>NUCLEOTIDE SEQUENCE [LARGE SCALE GENOMIC DNA]</scope>
    <source>
        <strain evidence="2">ATCC 19189 / JCM 8958 / 23</strain>
    </source>
</reference>
<sequence length="296" mass="34831">MYRLRLTSCQRSIFGGFEDLDSDQLDVFVDAIENDINETRKLRFENPKNGTIYERHYVFRLVEGMVILHVGRFRKNNDYASIVLHLNKCGNPPYVVLVDYEKSFANDKILVEIVERAFNWALNDKGVRVVLENWELSQECIKAMWNSDYSDAHILAKRKHPEAPVLRSGYEKIKPMMEKVRLREKLKHQKHTTMKRTRKAYIDYIEASDKEMVLYILHEYADKTDKPKRAIIGQRVLMDLKMRNDAIPHPVFTDEFGSGKGRDSSSYSTYLNVTTDYSDDPLYKKIYKSLLPYRLK</sequence>
<keyword evidence="2" id="KW-1185">Reference proteome</keyword>
<organism evidence="1 2">
    <name type="scientific">Xylanibacter ruminicola (strain ATCC 19189 / DSM 19721 / CIP 105475 / JCM 8958 / 23)</name>
    <name type="common">Prevotella ruminicola</name>
    <dbReference type="NCBI Taxonomy" id="264731"/>
    <lineage>
        <taxon>Bacteria</taxon>
        <taxon>Pseudomonadati</taxon>
        <taxon>Bacteroidota</taxon>
        <taxon>Bacteroidia</taxon>
        <taxon>Bacteroidales</taxon>
        <taxon>Prevotellaceae</taxon>
        <taxon>Xylanibacter</taxon>
    </lineage>
</organism>
<accession>D5EVK8</accession>
<proteinExistence type="predicted"/>
<protein>
    <submittedName>
        <fullName evidence="1">Uncharacterized protein</fullName>
    </submittedName>
</protein>
<dbReference type="AlphaFoldDB" id="D5EVK8"/>